<dbReference type="InterPro" id="IPR000014">
    <property type="entry name" value="PAS"/>
</dbReference>
<proteinExistence type="inferred from homology"/>
<dbReference type="InterPro" id="IPR004089">
    <property type="entry name" value="MCPsignal_dom"/>
</dbReference>
<dbReference type="Pfam" id="PF08448">
    <property type="entry name" value="PAS_4"/>
    <property type="match status" value="1"/>
</dbReference>
<protein>
    <submittedName>
        <fullName evidence="7">PAS domain S-box protein</fullName>
    </submittedName>
</protein>
<dbReference type="OrthoDB" id="9765776at2"/>
<evidence type="ECO:0000313" key="8">
    <source>
        <dbReference type="Proteomes" id="UP000270678"/>
    </source>
</evidence>
<dbReference type="Pfam" id="PF00015">
    <property type="entry name" value="MCPsignal"/>
    <property type="match status" value="1"/>
</dbReference>
<dbReference type="PANTHER" id="PTHR32089">
    <property type="entry name" value="METHYL-ACCEPTING CHEMOTAXIS PROTEIN MCPB"/>
    <property type="match status" value="1"/>
</dbReference>
<evidence type="ECO:0000313" key="7">
    <source>
        <dbReference type="EMBL" id="AZS18509.1"/>
    </source>
</evidence>
<name>A0A3S9V7M1_9BACL</name>
<evidence type="ECO:0000256" key="1">
    <source>
        <dbReference type="ARBA" id="ARBA00023224"/>
    </source>
</evidence>
<comment type="similarity">
    <text evidence="2">Belongs to the methyl-accepting chemotaxis (MCP) protein family.</text>
</comment>
<organism evidence="7 8">
    <name type="scientific">Paenibacillus lutimineralis</name>
    <dbReference type="NCBI Taxonomy" id="2707005"/>
    <lineage>
        <taxon>Bacteria</taxon>
        <taxon>Bacillati</taxon>
        <taxon>Bacillota</taxon>
        <taxon>Bacilli</taxon>
        <taxon>Bacillales</taxon>
        <taxon>Paenibacillaceae</taxon>
        <taxon>Paenibacillus</taxon>
    </lineage>
</organism>
<dbReference type="CDD" id="cd00130">
    <property type="entry name" value="PAS"/>
    <property type="match status" value="1"/>
</dbReference>
<evidence type="ECO:0000259" key="6">
    <source>
        <dbReference type="PROSITE" id="PS50113"/>
    </source>
</evidence>
<feature type="domain" description="PAC" evidence="6">
    <location>
        <begin position="99"/>
        <end position="154"/>
    </location>
</feature>
<dbReference type="GO" id="GO:0006935">
    <property type="term" value="P:chemotaxis"/>
    <property type="evidence" value="ECO:0007669"/>
    <property type="project" value="InterPro"/>
</dbReference>
<dbReference type="KEGG" id="plut:EI981_27935"/>
<dbReference type="InterPro" id="IPR035965">
    <property type="entry name" value="PAS-like_dom_sf"/>
</dbReference>
<sequence length="321" mass="36215">MLYLTVEVDLKVDVTQKFNYARDKQPITNELIVRAMERNLAVIRFDIDRKVTYVNEVFANVVGYSIEDILKMQHRDFCFDSFANSSAYEQFWNDLLSGQSFQDKIERKNVRGEIVWLEATYMPVYNEQESEIIGILKIATNITERQFSLTTVVKELESTSQVLNQRAEVGINRSRELLLGVDRIAEISEDNILTLKGLQEQAKLIQGIVETIRNIASQTNLLSLNAAIEAAHAGPYGRGFDVVAKEVRKLSGEVSESIIKVQGTIGGITQEISEISEGINRAESSIVESQKQIRVTMEDFNSIVAFAQKLDEQAQNVAENI</sequence>
<evidence type="ECO:0000259" key="4">
    <source>
        <dbReference type="PROSITE" id="PS50111"/>
    </source>
</evidence>
<dbReference type="AlphaFoldDB" id="A0A3S9V7M1"/>
<dbReference type="PROSITE" id="PS50111">
    <property type="entry name" value="CHEMOTAXIS_TRANSDUC_2"/>
    <property type="match status" value="1"/>
</dbReference>
<dbReference type="SUPFAM" id="SSF55785">
    <property type="entry name" value="PYP-like sensor domain (PAS domain)"/>
    <property type="match status" value="1"/>
</dbReference>
<evidence type="ECO:0000256" key="3">
    <source>
        <dbReference type="PROSITE-ProRule" id="PRU00284"/>
    </source>
</evidence>
<dbReference type="PRINTS" id="PR00260">
    <property type="entry name" value="CHEMTRNSDUCR"/>
</dbReference>
<feature type="domain" description="PAS" evidence="5">
    <location>
        <begin position="28"/>
        <end position="70"/>
    </location>
</feature>
<dbReference type="Proteomes" id="UP000270678">
    <property type="component" value="Chromosome"/>
</dbReference>
<dbReference type="InterPro" id="IPR000700">
    <property type="entry name" value="PAS-assoc_C"/>
</dbReference>
<dbReference type="PANTHER" id="PTHR32089:SF112">
    <property type="entry name" value="LYSOZYME-LIKE PROTEIN-RELATED"/>
    <property type="match status" value="1"/>
</dbReference>
<dbReference type="EMBL" id="CP034346">
    <property type="protein sequence ID" value="AZS18509.1"/>
    <property type="molecule type" value="Genomic_DNA"/>
</dbReference>
<dbReference type="Gene3D" id="1.10.287.950">
    <property type="entry name" value="Methyl-accepting chemotaxis protein"/>
    <property type="match status" value="1"/>
</dbReference>
<reference evidence="8" key="1">
    <citation type="submission" date="2018-12" db="EMBL/GenBank/DDBJ databases">
        <title>Complete genome sequence of Paenibacillus sp. MBLB1234.</title>
        <authorList>
            <person name="Nam Y.-D."/>
            <person name="Kang J."/>
            <person name="Chung W.-H."/>
            <person name="Park Y.S."/>
        </authorList>
    </citation>
    <scope>NUCLEOTIDE SEQUENCE [LARGE SCALE GENOMIC DNA]</scope>
    <source>
        <strain evidence="8">MBLB1234</strain>
    </source>
</reference>
<dbReference type="GO" id="GO:0007165">
    <property type="term" value="P:signal transduction"/>
    <property type="evidence" value="ECO:0007669"/>
    <property type="project" value="UniProtKB-KW"/>
</dbReference>
<evidence type="ECO:0000256" key="2">
    <source>
        <dbReference type="ARBA" id="ARBA00029447"/>
    </source>
</evidence>
<dbReference type="InterPro" id="IPR013656">
    <property type="entry name" value="PAS_4"/>
</dbReference>
<dbReference type="PROSITE" id="PS50113">
    <property type="entry name" value="PAC"/>
    <property type="match status" value="1"/>
</dbReference>
<dbReference type="Gene3D" id="3.30.450.20">
    <property type="entry name" value="PAS domain"/>
    <property type="match status" value="1"/>
</dbReference>
<dbReference type="NCBIfam" id="TIGR00229">
    <property type="entry name" value="sensory_box"/>
    <property type="match status" value="1"/>
</dbReference>
<dbReference type="PROSITE" id="PS50112">
    <property type="entry name" value="PAS"/>
    <property type="match status" value="1"/>
</dbReference>
<dbReference type="SUPFAM" id="SSF58104">
    <property type="entry name" value="Methyl-accepting chemotaxis protein (MCP) signaling domain"/>
    <property type="match status" value="1"/>
</dbReference>
<dbReference type="GO" id="GO:0004888">
    <property type="term" value="F:transmembrane signaling receptor activity"/>
    <property type="evidence" value="ECO:0007669"/>
    <property type="project" value="InterPro"/>
</dbReference>
<accession>A0A3S9V7M1</accession>
<keyword evidence="8" id="KW-1185">Reference proteome</keyword>
<dbReference type="GO" id="GO:0016020">
    <property type="term" value="C:membrane"/>
    <property type="evidence" value="ECO:0007669"/>
    <property type="project" value="InterPro"/>
</dbReference>
<gene>
    <name evidence="7" type="ORF">EI981_27935</name>
</gene>
<evidence type="ECO:0000259" key="5">
    <source>
        <dbReference type="PROSITE" id="PS50112"/>
    </source>
</evidence>
<dbReference type="SMART" id="SM00283">
    <property type="entry name" value="MA"/>
    <property type="match status" value="1"/>
</dbReference>
<keyword evidence="1 3" id="KW-0807">Transducer</keyword>
<dbReference type="InterPro" id="IPR004090">
    <property type="entry name" value="Chemotax_Me-accpt_rcpt"/>
</dbReference>
<feature type="domain" description="Methyl-accepting transducer" evidence="4">
    <location>
        <begin position="129"/>
        <end position="321"/>
    </location>
</feature>